<dbReference type="GeneID" id="15957280"/>
<dbReference type="Proteomes" id="UP000014420">
    <property type="component" value="Segment"/>
</dbReference>
<evidence type="ECO:0000313" key="3">
    <source>
        <dbReference type="Proteomes" id="UP000014420"/>
    </source>
</evidence>
<organism evidence="2 3">
    <name type="scientific">Serratia phage Eta</name>
    <dbReference type="NCBI Taxonomy" id="1282995"/>
    <lineage>
        <taxon>Viruses</taxon>
        <taxon>Duplodnaviria</taxon>
        <taxon>Heunggongvirae</taxon>
        <taxon>Uroviricota</taxon>
        <taxon>Caudoviricetes</taxon>
        <taxon>Sarkviridae</taxon>
        <taxon>Seretavirus</taxon>
        <taxon>Seretavirus eta</taxon>
    </lineage>
</organism>
<dbReference type="InterPro" id="IPR046787">
    <property type="entry name" value="DnaT_2"/>
</dbReference>
<accession>R9VYL4</accession>
<dbReference type="KEGG" id="vg:15957280"/>
<name>R9VYL4_9CAUD</name>
<keyword evidence="3" id="KW-1185">Reference proteome</keyword>
<evidence type="ECO:0000313" key="2">
    <source>
        <dbReference type="EMBL" id="AGN89500.1"/>
    </source>
</evidence>
<feature type="domain" description="Putative DnaT-like" evidence="1">
    <location>
        <begin position="1"/>
        <end position="170"/>
    </location>
</feature>
<evidence type="ECO:0000259" key="1">
    <source>
        <dbReference type="Pfam" id="PF20557"/>
    </source>
</evidence>
<dbReference type="OrthoDB" id="18254at10239"/>
<dbReference type="Pfam" id="PF20557">
    <property type="entry name" value="DnaT_2"/>
    <property type="match status" value="1"/>
</dbReference>
<reference evidence="2 3" key="1">
    <citation type="journal article" date="2014" name="Virol. J.">
        <title>The genome and proteome of Serratia bacteriophage ? which forms unstable lysogens.</title>
        <authorList>
            <person name="Denyes J.M."/>
            <person name="Krell P.J."/>
            <person name="Manderville R.A."/>
            <person name="Ackermann H.W."/>
            <person name="She Y.M."/>
            <person name="Kropinski A.M."/>
        </authorList>
    </citation>
    <scope>NUCLEOTIDE SEQUENCE [LARGE SCALE GENOMIC DNA]</scope>
</reference>
<sequence length="170" mass="17683">MTLIVEDGSIVTGADSFVSLADARALADKFGWILPTDDGDAESALRNGAAYIGLQEPSLCGTRVSALQTLPFPRQGISLYGFPFANDAIPPQVIQAQVAAAVEYGKGSDVRGSTDGRITTMERVEGAVTVQYADNGVTGSTITITAALDALKPLICGGGNNGFQFRVQRG</sequence>
<gene>
    <name evidence="2" type="ORF">Eta_0054</name>
</gene>
<dbReference type="RefSeq" id="YP_008130347.1">
    <property type="nucleotide sequence ID" value="NC_021563.1"/>
</dbReference>
<dbReference type="EMBL" id="KC460990">
    <property type="protein sequence ID" value="AGN89500.1"/>
    <property type="molecule type" value="Genomic_DNA"/>
</dbReference>
<proteinExistence type="predicted"/>
<protein>
    <recommendedName>
        <fullName evidence="1">Putative DnaT-like domain-containing protein</fullName>
    </recommendedName>
</protein>